<dbReference type="InterPro" id="IPR007484">
    <property type="entry name" value="Peptidase_M28"/>
</dbReference>
<feature type="region of interest" description="Disordered" evidence="1">
    <location>
        <begin position="1"/>
        <end position="27"/>
    </location>
</feature>
<feature type="domain" description="PA" evidence="2">
    <location>
        <begin position="169"/>
        <end position="253"/>
    </location>
</feature>
<dbReference type="Gene3D" id="3.50.30.30">
    <property type="match status" value="1"/>
</dbReference>
<reference evidence="4 5" key="1">
    <citation type="submission" date="2018-01" db="EMBL/GenBank/DDBJ databases">
        <title>Draft genome sequence of Jishengella sp. NA12.</title>
        <authorList>
            <person name="Sahin N."/>
            <person name="Ay H."/>
            <person name="Saygin H."/>
        </authorList>
    </citation>
    <scope>NUCLEOTIDE SEQUENCE [LARGE SCALE GENOMIC DNA]</scope>
    <source>
        <strain evidence="4 5">NA12</strain>
    </source>
</reference>
<dbReference type="PANTHER" id="PTHR12147:SF26">
    <property type="entry name" value="PEPTIDASE M28 DOMAIN-CONTAINING PROTEIN"/>
    <property type="match status" value="1"/>
</dbReference>
<comment type="caution">
    <text evidence="4">The sequence shown here is derived from an EMBL/GenBank/DDBJ whole genome shotgun (WGS) entry which is preliminary data.</text>
</comment>
<dbReference type="OrthoDB" id="345880at2"/>
<name>A0A2W2ERM7_9ACTN</name>
<evidence type="ECO:0000256" key="1">
    <source>
        <dbReference type="SAM" id="MobiDB-lite"/>
    </source>
</evidence>
<evidence type="ECO:0000313" key="5">
    <source>
        <dbReference type="Proteomes" id="UP000248924"/>
    </source>
</evidence>
<dbReference type="EMBL" id="POTY01000056">
    <property type="protein sequence ID" value="PZG19439.1"/>
    <property type="molecule type" value="Genomic_DNA"/>
</dbReference>
<dbReference type="GO" id="GO:0006508">
    <property type="term" value="P:proteolysis"/>
    <property type="evidence" value="ECO:0007669"/>
    <property type="project" value="InterPro"/>
</dbReference>
<dbReference type="SUPFAM" id="SSF52025">
    <property type="entry name" value="PA domain"/>
    <property type="match status" value="1"/>
</dbReference>
<dbReference type="Proteomes" id="UP000248924">
    <property type="component" value="Unassembled WGS sequence"/>
</dbReference>
<dbReference type="InterPro" id="IPR003137">
    <property type="entry name" value="PA_domain"/>
</dbReference>
<evidence type="ECO:0000259" key="3">
    <source>
        <dbReference type="Pfam" id="PF04389"/>
    </source>
</evidence>
<accession>A0A2W2ERM7</accession>
<feature type="domain" description="Peptidase M28" evidence="3">
    <location>
        <begin position="282"/>
        <end position="478"/>
    </location>
</feature>
<evidence type="ECO:0000313" key="4">
    <source>
        <dbReference type="EMBL" id="PZG19439.1"/>
    </source>
</evidence>
<sequence>MASNQEDAVLASLDDTVTPPHDSSQSIGESFLNRRRMLTVALGGAAVVALPAPAWAADDQRPGSVGAPKLTPQDRKVIAQLSTRRALEHLKVLSEDIGPRIGGTESERRAAHYIASQLDHFGYNTTLQPFAVADKFLAQLSSPAGLPNDLNWQVGGSAHAGLDTSVTASVADVRAGAAADFTADVTGKIVLVDYVASQREAVAARAVAAGAVGVVFLPADLVEPRRASAFSPTLPGSASSPLSIPVVGVAQAQKHRLRALLAAGPLTLTITTTAHRGLTSHNVLAERVGRSGPNGPVVMVCAHYDSVIGAPGANDDGSGTVLSLELARVLKAIPVNATVRFALWGSEEQGLIGSRYYVRELPQAERDRIVAVYNNDMVATSWDPATRYWVLSFTGQSNRATDEVTAAAQRLGYEPQISPVTQRGSSDHQSFQEVGIASANFSWRGEESPALLEPPYHSPEDTIAKNISLERLQVSMELIGCATYATAGH</sequence>
<dbReference type="InterPro" id="IPR046450">
    <property type="entry name" value="PA_dom_sf"/>
</dbReference>
<dbReference type="Pfam" id="PF02225">
    <property type="entry name" value="PA"/>
    <property type="match status" value="1"/>
</dbReference>
<gene>
    <name evidence="4" type="ORF">C1I95_11615</name>
</gene>
<keyword evidence="5" id="KW-1185">Reference proteome</keyword>
<organism evidence="4 5">
    <name type="scientific">Micromonospora craterilacus</name>
    <dbReference type="NCBI Taxonomy" id="1655439"/>
    <lineage>
        <taxon>Bacteria</taxon>
        <taxon>Bacillati</taxon>
        <taxon>Actinomycetota</taxon>
        <taxon>Actinomycetes</taxon>
        <taxon>Micromonosporales</taxon>
        <taxon>Micromonosporaceae</taxon>
        <taxon>Micromonospora</taxon>
    </lineage>
</organism>
<dbReference type="SUPFAM" id="SSF53187">
    <property type="entry name" value="Zn-dependent exopeptidases"/>
    <property type="match status" value="1"/>
</dbReference>
<dbReference type="AlphaFoldDB" id="A0A2W2ERM7"/>
<evidence type="ECO:0000259" key="2">
    <source>
        <dbReference type="Pfam" id="PF02225"/>
    </source>
</evidence>
<protein>
    <submittedName>
        <fullName evidence="4">Zn-dependent exopeptidase M28</fullName>
    </submittedName>
</protein>
<proteinExistence type="predicted"/>
<dbReference type="PANTHER" id="PTHR12147">
    <property type="entry name" value="METALLOPEPTIDASE M28 FAMILY MEMBER"/>
    <property type="match status" value="1"/>
</dbReference>
<dbReference type="PROSITE" id="PS51318">
    <property type="entry name" value="TAT"/>
    <property type="match status" value="1"/>
</dbReference>
<dbReference type="Gene3D" id="3.40.630.10">
    <property type="entry name" value="Zn peptidases"/>
    <property type="match status" value="1"/>
</dbReference>
<dbReference type="InterPro" id="IPR006311">
    <property type="entry name" value="TAT_signal"/>
</dbReference>
<dbReference type="GO" id="GO:0008235">
    <property type="term" value="F:metalloexopeptidase activity"/>
    <property type="evidence" value="ECO:0007669"/>
    <property type="project" value="InterPro"/>
</dbReference>
<dbReference type="InterPro" id="IPR045175">
    <property type="entry name" value="M28_fam"/>
</dbReference>
<dbReference type="Pfam" id="PF04389">
    <property type="entry name" value="Peptidase_M28"/>
    <property type="match status" value="1"/>
</dbReference>